<protein>
    <submittedName>
        <fullName evidence="1">Uncharacterized protein</fullName>
    </submittedName>
</protein>
<dbReference type="PANTHER" id="PTHR33050">
    <property type="entry name" value="REVERSE TRANSCRIPTASE DOMAIN-CONTAINING PROTEIN"/>
    <property type="match status" value="1"/>
</dbReference>
<dbReference type="Proteomes" id="UP000800041">
    <property type="component" value="Unassembled WGS sequence"/>
</dbReference>
<dbReference type="OrthoDB" id="4346656at2759"/>
<dbReference type="InterPro" id="IPR052055">
    <property type="entry name" value="Hepadnavirus_pol/RT"/>
</dbReference>
<organism evidence="1 2">
    <name type="scientific">Aulographum hederae CBS 113979</name>
    <dbReference type="NCBI Taxonomy" id="1176131"/>
    <lineage>
        <taxon>Eukaryota</taxon>
        <taxon>Fungi</taxon>
        <taxon>Dikarya</taxon>
        <taxon>Ascomycota</taxon>
        <taxon>Pezizomycotina</taxon>
        <taxon>Dothideomycetes</taxon>
        <taxon>Pleosporomycetidae</taxon>
        <taxon>Aulographales</taxon>
        <taxon>Aulographaceae</taxon>
    </lineage>
</organism>
<keyword evidence="2" id="KW-1185">Reference proteome</keyword>
<reference evidence="1" key="1">
    <citation type="journal article" date="2020" name="Stud. Mycol.">
        <title>101 Dothideomycetes genomes: a test case for predicting lifestyles and emergence of pathogens.</title>
        <authorList>
            <person name="Haridas S."/>
            <person name="Albert R."/>
            <person name="Binder M."/>
            <person name="Bloem J."/>
            <person name="Labutti K."/>
            <person name="Salamov A."/>
            <person name="Andreopoulos B."/>
            <person name="Baker S."/>
            <person name="Barry K."/>
            <person name="Bills G."/>
            <person name="Bluhm B."/>
            <person name="Cannon C."/>
            <person name="Castanera R."/>
            <person name="Culley D."/>
            <person name="Daum C."/>
            <person name="Ezra D."/>
            <person name="Gonzalez J."/>
            <person name="Henrissat B."/>
            <person name="Kuo A."/>
            <person name="Liang C."/>
            <person name="Lipzen A."/>
            <person name="Lutzoni F."/>
            <person name="Magnuson J."/>
            <person name="Mondo S."/>
            <person name="Nolan M."/>
            <person name="Ohm R."/>
            <person name="Pangilinan J."/>
            <person name="Park H.-J."/>
            <person name="Ramirez L."/>
            <person name="Alfaro M."/>
            <person name="Sun H."/>
            <person name="Tritt A."/>
            <person name="Yoshinaga Y."/>
            <person name="Zwiers L.-H."/>
            <person name="Turgeon B."/>
            <person name="Goodwin S."/>
            <person name="Spatafora J."/>
            <person name="Crous P."/>
            <person name="Grigoriev I."/>
        </authorList>
    </citation>
    <scope>NUCLEOTIDE SEQUENCE</scope>
    <source>
        <strain evidence="1">CBS 113979</strain>
    </source>
</reference>
<evidence type="ECO:0000313" key="1">
    <source>
        <dbReference type="EMBL" id="KAF1983372.1"/>
    </source>
</evidence>
<dbReference type="AlphaFoldDB" id="A0A6G1GRD3"/>
<proteinExistence type="predicted"/>
<evidence type="ECO:0000313" key="2">
    <source>
        <dbReference type="Proteomes" id="UP000800041"/>
    </source>
</evidence>
<name>A0A6G1GRD3_9PEZI</name>
<dbReference type="PANTHER" id="PTHR33050:SF8">
    <property type="entry name" value="REVERSE TRANSCRIPTASE DOMAIN-CONTAINING PROTEIN"/>
    <property type="match status" value="1"/>
</dbReference>
<dbReference type="EMBL" id="ML977175">
    <property type="protein sequence ID" value="KAF1983372.1"/>
    <property type="molecule type" value="Genomic_DNA"/>
</dbReference>
<gene>
    <name evidence="1" type="ORF">K402DRAFT_165530</name>
</gene>
<sequence length="130" mass="14712">MRRPSDLSCVAEGYNLITDYLGVPRNEAKNAAGTVVEILGYEIDTQLMQTRLSSVNQAKLLALLEISLRCGSLYFLQAQKLAGHLAWSAQIVRLGRSYSRSLWVFMADWPLIDKQRPRRLNSELRSDLTV</sequence>
<accession>A0A6G1GRD3</accession>